<name>Q1Q0P4_KUEST</name>
<keyword evidence="5" id="KW-1185">Reference proteome</keyword>
<proteinExistence type="predicted"/>
<keyword evidence="1" id="KW-0472">Membrane</keyword>
<evidence type="ECO:0008006" key="7">
    <source>
        <dbReference type="Google" id="ProtNLM"/>
    </source>
</evidence>
<reference evidence="2" key="2">
    <citation type="submission" date="2006-01" db="EMBL/GenBank/DDBJ databases">
        <authorList>
            <person name="Genoscope"/>
        </authorList>
    </citation>
    <scope>NUCLEOTIDE SEQUENCE</scope>
</reference>
<protein>
    <recommendedName>
        <fullName evidence="7">Alternative oxidase</fullName>
    </recommendedName>
</protein>
<reference evidence="4" key="3">
    <citation type="submission" date="2017-10" db="EMBL/GenBank/DDBJ databases">
        <authorList>
            <person name="Banno H."/>
            <person name="Chua N.-H."/>
        </authorList>
    </citation>
    <scope>NUCLEOTIDE SEQUENCE [LARGE SCALE GENOMIC DNA]</scope>
    <source>
        <strain evidence="4">Kuenenia_mbr1_ru-nijmegen</strain>
    </source>
</reference>
<sequence>MEQGKIDLKKEQQSSLTRTRYKYSLAAKCFFVTMDWITGKKVTLAKTKLIEILASIPYRAWEVRQYGRLTCFFRKKEVVEEALKIMAWGREAQDNEYWHLRVIHEKMKEDGVKEPWYFFPLIPFVMVISYVLITRFMALVNIRRAFLFNAEFEDHAEHVYAQFVAENPQWEDQPVHNELVKQYGDLNTWADVFRRIGLDERDHMNDSFVFCGKRECIVKYDGMPVRVYE</sequence>
<dbReference type="OrthoDB" id="9801468at2"/>
<evidence type="ECO:0000313" key="4">
    <source>
        <dbReference type="EMBL" id="SOH02543.1"/>
    </source>
</evidence>
<evidence type="ECO:0000256" key="1">
    <source>
        <dbReference type="SAM" id="Phobius"/>
    </source>
</evidence>
<feature type="transmembrane region" description="Helical" evidence="1">
    <location>
        <begin position="116"/>
        <end position="138"/>
    </location>
</feature>
<evidence type="ECO:0000313" key="5">
    <source>
        <dbReference type="Proteomes" id="UP000221734"/>
    </source>
</evidence>
<evidence type="ECO:0000313" key="2">
    <source>
        <dbReference type="EMBL" id="CAJ73576.1"/>
    </source>
</evidence>
<keyword evidence="1" id="KW-1133">Transmembrane helix</keyword>
<organism evidence="2">
    <name type="scientific">Kuenenia stuttgartiensis</name>
    <dbReference type="NCBI Taxonomy" id="174633"/>
    <lineage>
        <taxon>Bacteria</taxon>
        <taxon>Pseudomonadati</taxon>
        <taxon>Planctomycetota</taxon>
        <taxon>Candidatus Brocadiia</taxon>
        <taxon>Candidatus Brocadiales</taxon>
        <taxon>Candidatus Brocadiaceae</taxon>
        <taxon>Candidatus Kuenenia</taxon>
    </lineage>
</organism>
<dbReference type="EMBL" id="CP049055">
    <property type="protein sequence ID" value="QII12158.1"/>
    <property type="molecule type" value="Genomic_DNA"/>
</dbReference>
<dbReference type="EMBL" id="CT573071">
    <property type="protein sequence ID" value="CAJ73576.1"/>
    <property type="molecule type" value="Genomic_DNA"/>
</dbReference>
<reference evidence="3 6" key="5">
    <citation type="submission" date="2020-02" db="EMBL/GenBank/DDBJ databases">
        <title>Newly sequenced genome of strain CSTR1 showed variability in Candidatus Kuenenia stuttgartiensis genomes.</title>
        <authorList>
            <person name="Ding C."/>
            <person name="Adrian L."/>
        </authorList>
    </citation>
    <scope>NUCLEOTIDE SEQUENCE [LARGE SCALE GENOMIC DNA]</scope>
    <source>
        <strain evidence="3 6">CSTR1</strain>
    </source>
</reference>
<accession>Q1Q0P4</accession>
<dbReference type="Proteomes" id="UP000501926">
    <property type="component" value="Chromosome"/>
</dbReference>
<reference evidence="5" key="4">
    <citation type="submission" date="2017-10" db="EMBL/GenBank/DDBJ databases">
        <authorList>
            <person name="Frank J."/>
        </authorList>
    </citation>
    <scope>NUCLEOTIDE SEQUENCE [LARGE SCALE GENOMIC DNA]</scope>
</reference>
<dbReference type="EMBL" id="LT934425">
    <property type="protein sequence ID" value="SOH02543.1"/>
    <property type="molecule type" value="Genomic_DNA"/>
</dbReference>
<dbReference type="InterPro" id="IPR038659">
    <property type="entry name" value="AOX_sf"/>
</dbReference>
<keyword evidence="1" id="KW-0812">Transmembrane</keyword>
<evidence type="ECO:0000313" key="3">
    <source>
        <dbReference type="EMBL" id="QII12158.1"/>
    </source>
</evidence>
<dbReference type="Gene3D" id="1.20.1260.140">
    <property type="entry name" value="Alternative oxidase"/>
    <property type="match status" value="1"/>
</dbReference>
<reference evidence="2" key="1">
    <citation type="journal article" date="2006" name="Nature">
        <title>Deciphering the evolution and metabolism of an anammox bacterium from a community genome.</title>
        <authorList>
            <person name="Strous M."/>
            <person name="Pelletier E."/>
            <person name="Mangenot S."/>
            <person name="Rattei T."/>
            <person name="Lehner A."/>
            <person name="Taylor M.W."/>
            <person name="Horn M."/>
            <person name="Daims H."/>
            <person name="Bartol-Mavel D."/>
            <person name="Wincker P."/>
            <person name="Barbe V."/>
            <person name="Fonknechten N."/>
            <person name="Vallenet D."/>
            <person name="Segurens B."/>
            <person name="Schenowitz-Truong C."/>
            <person name="Medigue C."/>
            <person name="Collingro A."/>
            <person name="Snel B."/>
            <person name="Dutilh B.E."/>
            <person name="OpDenCamp H.J.M."/>
            <person name="vanDerDrift C."/>
            <person name="Cirpus I."/>
            <person name="vanDePas-Schoonen K.T."/>
            <person name="Harhangi H.R."/>
            <person name="vanNiftrik L."/>
            <person name="Schmid M."/>
            <person name="Keltjens J."/>
            <person name="vanDeVossenberg J."/>
            <person name="Kartal B."/>
            <person name="Meier H."/>
            <person name="Frishman D."/>
            <person name="Huynen M.A."/>
            <person name="Mewes H."/>
            <person name="Weissenbach J."/>
            <person name="Jetten M.S.M."/>
            <person name="Wagner M."/>
            <person name="LePaslier D."/>
        </authorList>
    </citation>
    <scope>NUCLEOTIDE SEQUENCE</scope>
</reference>
<dbReference type="AlphaFoldDB" id="Q1Q0P4"/>
<dbReference type="KEGG" id="kst:KSMBR1_0021"/>
<gene>
    <name evidence="3" type="ORF">KsCSTR_27790</name>
    <name evidence="4" type="ORF">KSMBR1_0021</name>
    <name evidence="2" type="ORF">kuste2824</name>
</gene>
<dbReference type="Proteomes" id="UP000221734">
    <property type="component" value="Chromosome Kuenenia_stuttgartiensis_MBR1"/>
</dbReference>
<dbReference type="RefSeq" id="WP_099323508.1">
    <property type="nucleotide sequence ID" value="NZ_CP049055.1"/>
</dbReference>
<evidence type="ECO:0000313" key="6">
    <source>
        <dbReference type="Proteomes" id="UP000501926"/>
    </source>
</evidence>